<proteinExistence type="predicted"/>
<evidence type="ECO:0000313" key="2">
    <source>
        <dbReference type="EMBL" id="SVE11936.1"/>
    </source>
</evidence>
<dbReference type="AlphaFoldDB" id="A0A383AVD9"/>
<gene>
    <name evidence="2" type="ORF">METZ01_LOCUS464790</name>
</gene>
<keyword evidence="1" id="KW-0175">Coiled coil</keyword>
<feature type="non-terminal residue" evidence="2">
    <location>
        <position position="212"/>
    </location>
</feature>
<dbReference type="EMBL" id="UINC01195388">
    <property type="protein sequence ID" value="SVE11936.1"/>
    <property type="molecule type" value="Genomic_DNA"/>
</dbReference>
<protein>
    <submittedName>
        <fullName evidence="2">Uncharacterized protein</fullName>
    </submittedName>
</protein>
<sequence length="212" mass="24635">MQHIIKVFLMKKTLTIIFLGLLFSNNAYAEPYFFKNCKLSNAITGNYIINLEKNVIEVELIRPDGVAQNFSDKIKTIETNKIISDKIKSEKSKELYFQYFLNSKSKSVTKLEYIKQSGVDMDIFKLESKRITRCLDVKGDWDKKKIEKAKIENEQKEILKAQEELKKEQEAVFKCQGEDINKWKDCKGTYKSETGHKYTGMFKNGKITKGIS</sequence>
<evidence type="ECO:0000256" key="1">
    <source>
        <dbReference type="SAM" id="Coils"/>
    </source>
</evidence>
<name>A0A383AVD9_9ZZZZ</name>
<reference evidence="2" key="1">
    <citation type="submission" date="2018-05" db="EMBL/GenBank/DDBJ databases">
        <authorList>
            <person name="Lanie J.A."/>
            <person name="Ng W.-L."/>
            <person name="Kazmierczak K.M."/>
            <person name="Andrzejewski T.M."/>
            <person name="Davidsen T.M."/>
            <person name="Wayne K.J."/>
            <person name="Tettelin H."/>
            <person name="Glass J.I."/>
            <person name="Rusch D."/>
            <person name="Podicherti R."/>
            <person name="Tsui H.-C.T."/>
            <person name="Winkler M.E."/>
        </authorList>
    </citation>
    <scope>NUCLEOTIDE SEQUENCE</scope>
</reference>
<organism evidence="2">
    <name type="scientific">marine metagenome</name>
    <dbReference type="NCBI Taxonomy" id="408172"/>
    <lineage>
        <taxon>unclassified sequences</taxon>
        <taxon>metagenomes</taxon>
        <taxon>ecological metagenomes</taxon>
    </lineage>
</organism>
<accession>A0A383AVD9</accession>
<feature type="coiled-coil region" evidence="1">
    <location>
        <begin position="144"/>
        <end position="171"/>
    </location>
</feature>